<keyword evidence="3" id="KW-0813">Transport</keyword>
<feature type="transmembrane region" description="Helical" evidence="8">
    <location>
        <begin position="321"/>
        <end position="341"/>
    </location>
</feature>
<dbReference type="SUPFAM" id="SSF103473">
    <property type="entry name" value="MFS general substrate transporter"/>
    <property type="match status" value="1"/>
</dbReference>
<dbReference type="PRINTS" id="PR01035">
    <property type="entry name" value="TCRTETA"/>
</dbReference>
<protein>
    <submittedName>
        <fullName evidence="10">Vesicular acetylcholine transporter</fullName>
    </submittedName>
</protein>
<evidence type="ECO:0000313" key="10">
    <source>
        <dbReference type="EMBL" id="OXA37022.1"/>
    </source>
</evidence>
<feature type="transmembrane region" description="Helical" evidence="8">
    <location>
        <begin position="159"/>
        <end position="180"/>
    </location>
</feature>
<keyword evidence="7 8" id="KW-0472">Membrane</keyword>
<evidence type="ECO:0000313" key="11">
    <source>
        <dbReference type="Proteomes" id="UP000198287"/>
    </source>
</evidence>
<dbReference type="STRING" id="158441.A0A226CUC6"/>
<feature type="transmembrane region" description="Helical" evidence="8">
    <location>
        <begin position="455"/>
        <end position="475"/>
    </location>
</feature>
<dbReference type="OMA" id="CCGESIC"/>
<evidence type="ECO:0000256" key="6">
    <source>
        <dbReference type="ARBA" id="ARBA00022989"/>
    </source>
</evidence>
<keyword evidence="11" id="KW-1185">Reference proteome</keyword>
<evidence type="ECO:0000256" key="4">
    <source>
        <dbReference type="ARBA" id="ARBA00022692"/>
    </source>
</evidence>
<dbReference type="InterPro" id="IPR050930">
    <property type="entry name" value="MFS_Vesicular_Transporter"/>
</dbReference>
<dbReference type="InterPro" id="IPR036259">
    <property type="entry name" value="MFS_trans_sf"/>
</dbReference>
<dbReference type="Proteomes" id="UP000198287">
    <property type="component" value="Unassembled WGS sequence"/>
</dbReference>
<dbReference type="InterPro" id="IPR001958">
    <property type="entry name" value="Tet-R_TetA/multi-R_MdtG-like"/>
</dbReference>
<feature type="transmembrane region" description="Helical" evidence="8">
    <location>
        <begin position="353"/>
        <end position="374"/>
    </location>
</feature>
<reference evidence="10 11" key="1">
    <citation type="submission" date="2015-12" db="EMBL/GenBank/DDBJ databases">
        <title>The genome of Folsomia candida.</title>
        <authorList>
            <person name="Faddeeva A."/>
            <person name="Derks M.F."/>
            <person name="Anvar Y."/>
            <person name="Smit S."/>
            <person name="Van Straalen N."/>
            <person name="Roelofs D."/>
        </authorList>
    </citation>
    <scope>NUCLEOTIDE SEQUENCE [LARGE SCALE GENOMIC DNA]</scope>
    <source>
        <strain evidence="10 11">VU population</strain>
        <tissue evidence="10">Whole body</tissue>
    </source>
</reference>
<feature type="transmembrane region" description="Helical" evidence="8">
    <location>
        <begin position="229"/>
        <end position="249"/>
    </location>
</feature>
<evidence type="ECO:0000259" key="9">
    <source>
        <dbReference type="PROSITE" id="PS50850"/>
    </source>
</evidence>
<dbReference type="GO" id="GO:0016020">
    <property type="term" value="C:membrane"/>
    <property type="evidence" value="ECO:0007669"/>
    <property type="project" value="UniProtKB-SubCell"/>
</dbReference>
<evidence type="ECO:0000256" key="3">
    <source>
        <dbReference type="ARBA" id="ARBA00022448"/>
    </source>
</evidence>
<comment type="similarity">
    <text evidence="2">Belongs to the major facilitator superfamily. Vesicular transporter family.</text>
</comment>
<dbReference type="Pfam" id="PF07690">
    <property type="entry name" value="MFS_1"/>
    <property type="match status" value="2"/>
</dbReference>
<evidence type="ECO:0000256" key="1">
    <source>
        <dbReference type="ARBA" id="ARBA00004141"/>
    </source>
</evidence>
<dbReference type="InterPro" id="IPR020846">
    <property type="entry name" value="MFS_dom"/>
</dbReference>
<dbReference type="AlphaFoldDB" id="A0A226CUC6"/>
<feature type="transmembrane region" description="Helical" evidence="8">
    <location>
        <begin position="287"/>
        <end position="309"/>
    </location>
</feature>
<gene>
    <name evidence="10" type="ORF">Fcan01_28198</name>
</gene>
<evidence type="ECO:0000256" key="7">
    <source>
        <dbReference type="ARBA" id="ARBA00023136"/>
    </source>
</evidence>
<sequence>MSPNSSIPKDEQPGPSSRLLAGLDQFSTSFSTDNRRTSCRREECCLKNCWIVQRLRGYLPDLTARQWQLLTVFAVADFIAGIVYNIKGPFYPAEAQKKGVTAAQFGLVFGIFDLTKVFACPIFGKYMSLFGPKKVFIISMMLISVCSIAFGMLEKIDDATLFLIMSLIIRVVEAFGSAGFSTSTFSIIACEFPSTVATTFASLETFFGMGLIVGPLLGGLVFQSGGYDAPFIVTGLLFFTAALVILSVMPNPTSLSSNKDSIAILLTDDTKPAEEGFSIFSVIKIPVVALAAFGVFASASSAGFINATLEPHIRQFGLSPLGVGIVFVIYGIIYTLTVPIWGWLCDRMTQPKFITLIGAILNLVTFLLIGPAPFFGFESILSTTCIALVIHGLALGAMFVSGFVLSLRYSIAAGFPNNMATYGVVSGMWTSALSLGMFCGPVIGGVLLDHVGFRWGTVYVLVSMIILIILIVIFLTKNGLNIKHNDTFEVPEAVQPLLKIKTVTFYSSDDASGGSSGQAQLISYGSA</sequence>
<dbReference type="GO" id="GO:0022857">
    <property type="term" value="F:transmembrane transporter activity"/>
    <property type="evidence" value="ECO:0007669"/>
    <property type="project" value="InterPro"/>
</dbReference>
<dbReference type="OrthoDB" id="446368at2759"/>
<proteinExistence type="inferred from homology"/>
<feature type="domain" description="Major facilitator superfamily (MFS) profile" evidence="9">
    <location>
        <begin position="69"/>
        <end position="480"/>
    </location>
</feature>
<dbReference type="PROSITE" id="PS50850">
    <property type="entry name" value="MFS"/>
    <property type="match status" value="1"/>
</dbReference>
<dbReference type="Gene3D" id="1.20.1250.20">
    <property type="entry name" value="MFS general substrate transporter like domains"/>
    <property type="match status" value="2"/>
</dbReference>
<dbReference type="PANTHER" id="PTHR23506:SF26">
    <property type="entry name" value="MFS-TYPE TRANSPORTER SLC18B1"/>
    <property type="match status" value="1"/>
</dbReference>
<keyword evidence="5" id="KW-0532">Neurotransmitter transport</keyword>
<feature type="transmembrane region" description="Helical" evidence="8">
    <location>
        <begin position="192"/>
        <end position="217"/>
    </location>
</feature>
<feature type="transmembrane region" description="Helical" evidence="8">
    <location>
        <begin position="419"/>
        <end position="443"/>
    </location>
</feature>
<feature type="transmembrane region" description="Helical" evidence="8">
    <location>
        <begin position="380"/>
        <end position="407"/>
    </location>
</feature>
<evidence type="ECO:0000256" key="5">
    <source>
        <dbReference type="ARBA" id="ARBA00022775"/>
    </source>
</evidence>
<name>A0A226CUC6_FOLCA</name>
<feature type="transmembrane region" description="Helical" evidence="8">
    <location>
        <begin position="102"/>
        <end position="123"/>
    </location>
</feature>
<accession>A0A226CUC6</accession>
<dbReference type="EMBL" id="LNIX01000066">
    <property type="protein sequence ID" value="OXA37022.1"/>
    <property type="molecule type" value="Genomic_DNA"/>
</dbReference>
<organism evidence="10 11">
    <name type="scientific">Folsomia candida</name>
    <name type="common">Springtail</name>
    <dbReference type="NCBI Taxonomy" id="158441"/>
    <lineage>
        <taxon>Eukaryota</taxon>
        <taxon>Metazoa</taxon>
        <taxon>Ecdysozoa</taxon>
        <taxon>Arthropoda</taxon>
        <taxon>Hexapoda</taxon>
        <taxon>Collembola</taxon>
        <taxon>Entomobryomorpha</taxon>
        <taxon>Isotomoidea</taxon>
        <taxon>Isotomidae</taxon>
        <taxon>Proisotominae</taxon>
        <taxon>Folsomia</taxon>
    </lineage>
</organism>
<dbReference type="InterPro" id="IPR011701">
    <property type="entry name" value="MFS"/>
</dbReference>
<dbReference type="PANTHER" id="PTHR23506">
    <property type="entry name" value="GH10249P"/>
    <property type="match status" value="1"/>
</dbReference>
<feature type="transmembrane region" description="Helical" evidence="8">
    <location>
        <begin position="67"/>
        <end position="86"/>
    </location>
</feature>
<comment type="caution">
    <text evidence="10">The sequence shown here is derived from an EMBL/GenBank/DDBJ whole genome shotgun (WGS) entry which is preliminary data.</text>
</comment>
<evidence type="ECO:0000256" key="2">
    <source>
        <dbReference type="ARBA" id="ARBA00006829"/>
    </source>
</evidence>
<keyword evidence="4 8" id="KW-0812">Transmembrane</keyword>
<comment type="subcellular location">
    <subcellularLocation>
        <location evidence="1">Membrane</location>
        <topology evidence="1">Multi-pass membrane protein</topology>
    </subcellularLocation>
</comment>
<evidence type="ECO:0000256" key="8">
    <source>
        <dbReference type="SAM" id="Phobius"/>
    </source>
</evidence>
<keyword evidence="6 8" id="KW-1133">Transmembrane helix</keyword>
<feature type="transmembrane region" description="Helical" evidence="8">
    <location>
        <begin position="135"/>
        <end position="153"/>
    </location>
</feature>